<name>A0ABT0L695_9GAMM</name>
<proteinExistence type="predicted"/>
<evidence type="ECO:0000313" key="1">
    <source>
        <dbReference type="EMBL" id="MCL1123209.1"/>
    </source>
</evidence>
<comment type="caution">
    <text evidence="1">The sequence shown here is derived from an EMBL/GenBank/DDBJ whole genome shotgun (WGS) entry which is preliminary data.</text>
</comment>
<reference evidence="1 2" key="1">
    <citation type="submission" date="2022-01" db="EMBL/GenBank/DDBJ databases">
        <title>Whole genome-based taxonomy of the Shewanellaceae.</title>
        <authorList>
            <person name="Martin-Rodriguez A.J."/>
        </authorList>
    </citation>
    <scope>NUCLEOTIDE SEQUENCE [LARGE SCALE GENOMIC DNA]</scope>
    <source>
        <strain evidence="1 2">DSM 17177</strain>
    </source>
</reference>
<gene>
    <name evidence="1" type="ORF">L2764_01605</name>
</gene>
<organism evidence="1 2">
    <name type="scientific">Shewanella surugensis</name>
    <dbReference type="NCBI Taxonomy" id="212020"/>
    <lineage>
        <taxon>Bacteria</taxon>
        <taxon>Pseudomonadati</taxon>
        <taxon>Pseudomonadota</taxon>
        <taxon>Gammaproteobacteria</taxon>
        <taxon>Alteromonadales</taxon>
        <taxon>Shewanellaceae</taxon>
        <taxon>Shewanella</taxon>
    </lineage>
</organism>
<protein>
    <submittedName>
        <fullName evidence="1">Uncharacterized protein</fullName>
    </submittedName>
</protein>
<dbReference type="Proteomes" id="UP001203423">
    <property type="component" value="Unassembled WGS sequence"/>
</dbReference>
<accession>A0ABT0L695</accession>
<sequence length="222" mass="26231">MTIRDHEALCADCQKPIPGSECKEHDWHHDHFDDHTDHLEDVMHRHYTHLEHYQMLQVQADQAQTEDEWSQLNIIHHYLKKHIRLLLENVQEALCEHGFHSGITEETVTLTRDDISTSFVVGVTLHIADVPVREGEVASKNIHSHNIIRFYSVAQGKNIECQFSNRKMQSRIFPLHSHHRESHHQDSHHHEDSHTQQEIHEIITDFIRYILLSRRAEMVMIN</sequence>
<keyword evidence="2" id="KW-1185">Reference proteome</keyword>
<dbReference type="EMBL" id="JAKIKS010000003">
    <property type="protein sequence ID" value="MCL1123209.1"/>
    <property type="molecule type" value="Genomic_DNA"/>
</dbReference>
<evidence type="ECO:0000313" key="2">
    <source>
        <dbReference type="Proteomes" id="UP001203423"/>
    </source>
</evidence>
<dbReference type="RefSeq" id="WP_248938497.1">
    <property type="nucleotide sequence ID" value="NZ_JAKIKS010000003.1"/>
</dbReference>